<dbReference type="InterPro" id="IPR058599">
    <property type="entry name" value="PHAT_Smg/ZCCHC2-like"/>
</dbReference>
<dbReference type="AlphaFoldDB" id="A0A0B6XV53"/>
<feature type="domain" description="SMAUG/ZCCHC2-like PHAT" evidence="1">
    <location>
        <begin position="4"/>
        <end position="36"/>
    </location>
</feature>
<feature type="non-terminal residue" evidence="2">
    <location>
        <position position="1"/>
    </location>
</feature>
<evidence type="ECO:0000313" key="2">
    <source>
        <dbReference type="EMBL" id="CEK47892.1"/>
    </source>
</evidence>
<feature type="non-terminal residue" evidence="2">
    <location>
        <position position="74"/>
    </location>
</feature>
<accession>A0A0B6XV53</accession>
<dbReference type="EMBL" id="HACG01001027">
    <property type="protein sequence ID" value="CEK47892.1"/>
    <property type="molecule type" value="Transcribed_RNA"/>
</dbReference>
<name>A0A0B6XV53_9EUPU</name>
<protein>
    <recommendedName>
        <fullName evidence="1">SMAUG/ZCCHC2-like PHAT domain-containing protein</fullName>
    </recommendedName>
</protein>
<proteinExistence type="predicted"/>
<gene>
    <name evidence="2" type="primary">ORF2563</name>
</gene>
<reference evidence="2" key="1">
    <citation type="submission" date="2014-12" db="EMBL/GenBank/DDBJ databases">
        <title>Insight into the proteome of Arion vulgaris.</title>
        <authorList>
            <person name="Aradska J."/>
            <person name="Bulat T."/>
            <person name="Smidak R."/>
            <person name="Sarate P."/>
            <person name="Gangsoo J."/>
            <person name="Sialana F."/>
            <person name="Bilban M."/>
            <person name="Lubec G."/>
        </authorList>
    </citation>
    <scope>NUCLEOTIDE SEQUENCE</scope>
    <source>
        <tissue evidence="2">Skin</tissue>
    </source>
</reference>
<dbReference type="Pfam" id="PF26034">
    <property type="entry name" value="PHAT_SMAUG"/>
    <property type="match status" value="1"/>
</dbReference>
<organism evidence="2">
    <name type="scientific">Arion vulgaris</name>
    <dbReference type="NCBI Taxonomy" id="1028688"/>
    <lineage>
        <taxon>Eukaryota</taxon>
        <taxon>Metazoa</taxon>
        <taxon>Spiralia</taxon>
        <taxon>Lophotrochozoa</taxon>
        <taxon>Mollusca</taxon>
        <taxon>Gastropoda</taxon>
        <taxon>Heterobranchia</taxon>
        <taxon>Euthyneura</taxon>
        <taxon>Panpulmonata</taxon>
        <taxon>Eupulmonata</taxon>
        <taxon>Stylommatophora</taxon>
        <taxon>Helicina</taxon>
        <taxon>Arionoidea</taxon>
        <taxon>Arionidae</taxon>
        <taxon>Arion</taxon>
    </lineage>
</organism>
<sequence>NAADLIMILTMAVHHPAFTFYQKDRLGQVLERVEVHLRELYGDDDDERDLILQSQTLTPETIIQPSSLNSTQSP</sequence>
<evidence type="ECO:0000259" key="1">
    <source>
        <dbReference type="Pfam" id="PF26034"/>
    </source>
</evidence>